<dbReference type="Pfam" id="PF02653">
    <property type="entry name" value="BPD_transp_2"/>
    <property type="match status" value="1"/>
</dbReference>
<comment type="similarity">
    <text evidence="8">Belongs to the binding-protein-dependent transport system permease family. LivHM subfamily.</text>
</comment>
<dbReference type="InterPro" id="IPR001851">
    <property type="entry name" value="ABC_transp_permease"/>
</dbReference>
<dbReference type="PANTHER" id="PTHR11795:SF449">
    <property type="entry name" value="BRANCHED-CHAIN AMINO ACID TRANSPORT PERMEASE PROTEIN LIVH-RELATED"/>
    <property type="match status" value="1"/>
</dbReference>
<dbReference type="GO" id="GO:0006865">
    <property type="term" value="P:amino acid transport"/>
    <property type="evidence" value="ECO:0007669"/>
    <property type="project" value="UniProtKB-KW"/>
</dbReference>
<keyword evidence="7 9" id="KW-0472">Membrane</keyword>
<keyword evidence="5" id="KW-0029">Amino-acid transport</keyword>
<comment type="caution">
    <text evidence="10">The sequence shown here is derived from an EMBL/GenBank/DDBJ whole genome shotgun (WGS) entry which is preliminary data.</text>
</comment>
<accession>A0A546X681</accession>
<evidence type="ECO:0000313" key="10">
    <source>
        <dbReference type="EMBL" id="TRA96252.1"/>
    </source>
</evidence>
<dbReference type="AlphaFoldDB" id="A0A546X681"/>
<dbReference type="EMBL" id="SGNY01000011">
    <property type="protein sequence ID" value="TRA96252.1"/>
    <property type="molecule type" value="Genomic_DNA"/>
</dbReference>
<sequence length="291" mass="30372">MLGAFGMFLVSGLAVGALYALGGVGLVILNRATGVLNFAYGAIGAVGAMTAWQVLEWHLPEPLAWAAAMGVSLALSLGFGLLVAPQLAHREPVIKAVATLGFALCLLGLMNLIWMVTSRKLGLFSDSLGLSIIGVRINGTRLIALAGGVIATLAMGIYLSRTRTGLLMRALADSRDVAAILGVPVRRVEAFAWGISGVLAGFTGLLFGGLVRLDPAVLTFLVIPVIATTIIGRLKSIPVTFVAGLLIGVTESMLTLVKPLAPFRVAAPFVIATLALMWLQRGRRLTFAGED</sequence>
<feature type="transmembrane region" description="Helical" evidence="9">
    <location>
        <begin position="35"/>
        <end position="52"/>
    </location>
</feature>
<evidence type="ECO:0000313" key="11">
    <source>
        <dbReference type="Proteomes" id="UP000315434"/>
    </source>
</evidence>
<proteinExistence type="inferred from homology"/>
<comment type="subcellular location">
    <subcellularLocation>
        <location evidence="1">Cell membrane</location>
        <topology evidence="1">Multi-pass membrane protein</topology>
    </subcellularLocation>
</comment>
<name>A0A546X681_RHIRH</name>
<evidence type="ECO:0000256" key="1">
    <source>
        <dbReference type="ARBA" id="ARBA00004651"/>
    </source>
</evidence>
<protein>
    <submittedName>
        <fullName evidence="10">Branched-chain amino acid ABC transporter permease</fullName>
    </submittedName>
</protein>
<feature type="transmembrane region" description="Helical" evidence="9">
    <location>
        <begin position="190"/>
        <end position="210"/>
    </location>
</feature>
<keyword evidence="3" id="KW-1003">Cell membrane</keyword>
<keyword evidence="4 9" id="KW-0812">Transmembrane</keyword>
<feature type="transmembrane region" description="Helical" evidence="9">
    <location>
        <begin position="137"/>
        <end position="159"/>
    </location>
</feature>
<evidence type="ECO:0000256" key="7">
    <source>
        <dbReference type="ARBA" id="ARBA00023136"/>
    </source>
</evidence>
<dbReference type="GO" id="GO:0005886">
    <property type="term" value="C:plasma membrane"/>
    <property type="evidence" value="ECO:0007669"/>
    <property type="project" value="UniProtKB-SubCell"/>
</dbReference>
<feature type="transmembrane region" description="Helical" evidence="9">
    <location>
        <begin position="6"/>
        <end position="28"/>
    </location>
</feature>
<dbReference type="PANTHER" id="PTHR11795">
    <property type="entry name" value="BRANCHED-CHAIN AMINO ACID TRANSPORT SYSTEM PERMEASE PROTEIN LIVH"/>
    <property type="match status" value="1"/>
</dbReference>
<feature type="transmembrane region" description="Helical" evidence="9">
    <location>
        <begin position="216"/>
        <end position="232"/>
    </location>
</feature>
<evidence type="ECO:0000256" key="2">
    <source>
        <dbReference type="ARBA" id="ARBA00022448"/>
    </source>
</evidence>
<gene>
    <name evidence="10" type="ORF">EXN68_24040</name>
</gene>
<evidence type="ECO:0000256" key="6">
    <source>
        <dbReference type="ARBA" id="ARBA00022989"/>
    </source>
</evidence>
<organism evidence="10 11">
    <name type="scientific">Rhizobium rhizogenes</name>
    <name type="common">Agrobacterium rhizogenes</name>
    <dbReference type="NCBI Taxonomy" id="359"/>
    <lineage>
        <taxon>Bacteria</taxon>
        <taxon>Pseudomonadati</taxon>
        <taxon>Pseudomonadota</taxon>
        <taxon>Alphaproteobacteria</taxon>
        <taxon>Hyphomicrobiales</taxon>
        <taxon>Rhizobiaceae</taxon>
        <taxon>Rhizobium/Agrobacterium group</taxon>
        <taxon>Rhizobium</taxon>
    </lineage>
</organism>
<dbReference type="Proteomes" id="UP000315434">
    <property type="component" value="Unassembled WGS sequence"/>
</dbReference>
<feature type="transmembrane region" description="Helical" evidence="9">
    <location>
        <begin position="96"/>
        <end position="117"/>
    </location>
</feature>
<dbReference type="GO" id="GO:0022857">
    <property type="term" value="F:transmembrane transporter activity"/>
    <property type="evidence" value="ECO:0007669"/>
    <property type="project" value="InterPro"/>
</dbReference>
<dbReference type="OrthoDB" id="27557at2"/>
<keyword evidence="6 9" id="KW-1133">Transmembrane helix</keyword>
<feature type="transmembrane region" description="Helical" evidence="9">
    <location>
        <begin position="263"/>
        <end position="279"/>
    </location>
</feature>
<feature type="transmembrane region" description="Helical" evidence="9">
    <location>
        <begin position="239"/>
        <end position="257"/>
    </location>
</feature>
<evidence type="ECO:0000256" key="4">
    <source>
        <dbReference type="ARBA" id="ARBA00022692"/>
    </source>
</evidence>
<keyword evidence="2" id="KW-0813">Transport</keyword>
<feature type="transmembrane region" description="Helical" evidence="9">
    <location>
        <begin position="64"/>
        <end position="84"/>
    </location>
</feature>
<evidence type="ECO:0000256" key="3">
    <source>
        <dbReference type="ARBA" id="ARBA00022475"/>
    </source>
</evidence>
<dbReference type="InterPro" id="IPR052157">
    <property type="entry name" value="BCAA_transport_permease"/>
</dbReference>
<evidence type="ECO:0000256" key="9">
    <source>
        <dbReference type="SAM" id="Phobius"/>
    </source>
</evidence>
<dbReference type="CDD" id="cd06582">
    <property type="entry name" value="TM_PBP1_LivH_like"/>
    <property type="match status" value="1"/>
</dbReference>
<evidence type="ECO:0000256" key="8">
    <source>
        <dbReference type="ARBA" id="ARBA00037998"/>
    </source>
</evidence>
<evidence type="ECO:0000256" key="5">
    <source>
        <dbReference type="ARBA" id="ARBA00022970"/>
    </source>
</evidence>
<reference evidence="10 11" key="1">
    <citation type="journal article" date="2019" name="Appl. Microbiol. Biotechnol.">
        <title>Differential efficiency of wild type rhizogenic strains for rol gene transformation of plants.</title>
        <authorList>
            <person name="Desmet S."/>
            <person name="De Keyser E."/>
            <person name="Van Vaerenbergh J."/>
            <person name="Baeyen S."/>
            <person name="Van Huylenbroeck J."/>
            <person name="Geelen D."/>
            <person name="Dhooghe E."/>
        </authorList>
    </citation>
    <scope>NUCLEOTIDE SEQUENCE [LARGE SCALE GENOMIC DNA]</scope>
    <source>
        <strain evidence="10 11">GBBC3284</strain>
    </source>
</reference>